<feature type="transmembrane region" description="Helical" evidence="11">
    <location>
        <begin position="360"/>
        <end position="380"/>
    </location>
</feature>
<evidence type="ECO:0000313" key="13">
    <source>
        <dbReference type="EMBL" id="BDR60596.1"/>
    </source>
</evidence>
<comment type="similarity">
    <text evidence="2">Belongs to the monovalent cation:proton antiporter 2 (CPA2) transporter (TC 2.A.37) family.</text>
</comment>
<feature type="transmembrane region" description="Helical" evidence="11">
    <location>
        <begin position="185"/>
        <end position="204"/>
    </location>
</feature>
<feature type="transmembrane region" description="Helical" evidence="11">
    <location>
        <begin position="326"/>
        <end position="348"/>
    </location>
</feature>
<evidence type="ECO:0000256" key="6">
    <source>
        <dbReference type="ARBA" id="ARBA00022989"/>
    </source>
</evidence>
<proteinExistence type="inferred from homology"/>
<gene>
    <name evidence="13" type="primary">napA3</name>
    <name evidence="13" type="ORF">KIM322_08570</name>
</gene>
<evidence type="ECO:0000256" key="7">
    <source>
        <dbReference type="ARBA" id="ARBA00023053"/>
    </source>
</evidence>
<reference evidence="13 14" key="1">
    <citation type="journal article" date="2023" name="Microbiol. Spectr.">
        <title>Symbiosis of Carpenter Bees with Uncharacterized Lactic Acid Bacteria Showing NAD Auxotrophy.</title>
        <authorList>
            <person name="Kawasaki S."/>
            <person name="Ozawa K."/>
            <person name="Mori T."/>
            <person name="Yamamoto A."/>
            <person name="Ito M."/>
            <person name="Ohkuma M."/>
            <person name="Sakamoto M."/>
            <person name="Matsutani M."/>
        </authorList>
    </citation>
    <scope>NUCLEOTIDE SEQUENCE [LARGE SCALE GENOMIC DNA]</scope>
    <source>
        <strain evidence="13 14">Kim32-2</strain>
    </source>
</reference>
<accession>A0ABN6SJP2</accession>
<dbReference type="EMBL" id="AP026803">
    <property type="protein sequence ID" value="BDR60596.1"/>
    <property type="molecule type" value="Genomic_DNA"/>
</dbReference>
<comment type="subcellular location">
    <subcellularLocation>
        <location evidence="1">Membrane</location>
        <topology evidence="1">Multi-pass membrane protein</topology>
    </subcellularLocation>
</comment>
<feature type="domain" description="Cation/H+ exchanger transmembrane" evidence="12">
    <location>
        <begin position="12"/>
        <end position="381"/>
    </location>
</feature>
<dbReference type="InterPro" id="IPR038770">
    <property type="entry name" value="Na+/solute_symporter_sf"/>
</dbReference>
<dbReference type="Pfam" id="PF00999">
    <property type="entry name" value="Na_H_Exchanger"/>
    <property type="match status" value="1"/>
</dbReference>
<feature type="transmembrane region" description="Helical" evidence="11">
    <location>
        <begin position="224"/>
        <end position="253"/>
    </location>
</feature>
<evidence type="ECO:0000256" key="8">
    <source>
        <dbReference type="ARBA" id="ARBA00023065"/>
    </source>
</evidence>
<name>A0ABN6SJP2_9LACO</name>
<evidence type="ECO:0000256" key="3">
    <source>
        <dbReference type="ARBA" id="ARBA00022448"/>
    </source>
</evidence>
<keyword evidence="8" id="KW-0406">Ion transport</keyword>
<dbReference type="Proteomes" id="UP001321741">
    <property type="component" value="Chromosome"/>
</dbReference>
<dbReference type="InterPro" id="IPR006153">
    <property type="entry name" value="Cation/H_exchanger_TM"/>
</dbReference>
<dbReference type="Gene3D" id="1.20.1530.20">
    <property type="match status" value="1"/>
</dbReference>
<evidence type="ECO:0000256" key="11">
    <source>
        <dbReference type="SAM" id="Phobius"/>
    </source>
</evidence>
<feature type="transmembrane region" description="Helical" evidence="11">
    <location>
        <begin position="295"/>
        <end position="314"/>
    </location>
</feature>
<feature type="transmembrane region" description="Helical" evidence="11">
    <location>
        <begin position="52"/>
        <end position="70"/>
    </location>
</feature>
<keyword evidence="6 11" id="KW-1133">Transmembrane helix</keyword>
<evidence type="ECO:0000256" key="9">
    <source>
        <dbReference type="ARBA" id="ARBA00023136"/>
    </source>
</evidence>
<dbReference type="PANTHER" id="PTHR43562:SF3">
    <property type="entry name" value="SODIUM ION_PROTON EXCHANGER (EUROFUNG)"/>
    <property type="match status" value="1"/>
</dbReference>
<dbReference type="PANTHER" id="PTHR43562">
    <property type="entry name" value="NAPA-TYPE SODIUM/HYDROGEN ANTIPORTER"/>
    <property type="match status" value="1"/>
</dbReference>
<keyword evidence="10" id="KW-0739">Sodium transport</keyword>
<sequence length="384" mass="40232">MQVLSTLVVVLLFTLIGGQLSTRCHLPAVIGELLAGIVIGPAILNWVSPSNLLASFADLGVVLLMFLAGLESDLAILKKLWRQSVLVAAMGMVVPIITAYLTGIMFHFAKSESLFLGLIFAATSVSISVAVLQEMGQLNSQVGMTILGAAVVDDLLAIILLSVTSNLMSAANGGTTAALQLVKPLLLQVGYLGLLALTGIWFMPRLITLSRRLTLPVPTTLVSLLLVLAAAWLAEAVGLSSVLGAFLTGLALGRSSAKVELQKNFTVLGYSSFIPIFFASIGLKMSLTGIFQDGTLFLTLFLGGVMSKLLGAGLGAKLAGFANQQALTIGAGMVSRGEMALVVAQLGLQQHLLAPEAYSVVVGSIIMTTLLAPFLLRWLLNSKK</sequence>
<dbReference type="RefSeq" id="WP_317636854.1">
    <property type="nucleotide sequence ID" value="NZ_AP026803.1"/>
</dbReference>
<protein>
    <submittedName>
        <fullName evidence="13">Sodium:proton antiporter</fullName>
    </submittedName>
</protein>
<keyword evidence="5 11" id="KW-0812">Transmembrane</keyword>
<evidence type="ECO:0000256" key="10">
    <source>
        <dbReference type="ARBA" id="ARBA00023201"/>
    </source>
</evidence>
<evidence type="ECO:0000256" key="5">
    <source>
        <dbReference type="ARBA" id="ARBA00022692"/>
    </source>
</evidence>
<evidence type="ECO:0000313" key="14">
    <source>
        <dbReference type="Proteomes" id="UP001321741"/>
    </source>
</evidence>
<evidence type="ECO:0000256" key="4">
    <source>
        <dbReference type="ARBA" id="ARBA00022449"/>
    </source>
</evidence>
<feature type="transmembrane region" description="Helical" evidence="11">
    <location>
        <begin position="144"/>
        <end position="164"/>
    </location>
</feature>
<organism evidence="13 14">
    <name type="scientific">Lactobacillus xylocopicola</name>
    <dbReference type="NCBI Taxonomy" id="2976676"/>
    <lineage>
        <taxon>Bacteria</taxon>
        <taxon>Bacillati</taxon>
        <taxon>Bacillota</taxon>
        <taxon>Bacilli</taxon>
        <taxon>Lactobacillales</taxon>
        <taxon>Lactobacillaceae</taxon>
        <taxon>Lactobacillus</taxon>
    </lineage>
</organism>
<keyword evidence="3" id="KW-0813">Transport</keyword>
<feature type="transmembrane region" description="Helical" evidence="11">
    <location>
        <begin position="85"/>
        <end position="106"/>
    </location>
</feature>
<evidence type="ECO:0000256" key="2">
    <source>
        <dbReference type="ARBA" id="ARBA00005551"/>
    </source>
</evidence>
<keyword evidence="4" id="KW-0050">Antiport</keyword>
<evidence type="ECO:0000259" key="12">
    <source>
        <dbReference type="Pfam" id="PF00999"/>
    </source>
</evidence>
<feature type="transmembrane region" description="Helical" evidence="11">
    <location>
        <begin position="265"/>
        <end position="283"/>
    </location>
</feature>
<keyword evidence="7" id="KW-0915">Sodium</keyword>
<keyword evidence="9 11" id="KW-0472">Membrane</keyword>
<keyword evidence="14" id="KW-1185">Reference proteome</keyword>
<evidence type="ECO:0000256" key="1">
    <source>
        <dbReference type="ARBA" id="ARBA00004141"/>
    </source>
</evidence>
<feature type="transmembrane region" description="Helical" evidence="11">
    <location>
        <begin position="28"/>
        <end position="47"/>
    </location>
</feature>
<feature type="transmembrane region" description="Helical" evidence="11">
    <location>
        <begin position="113"/>
        <end position="132"/>
    </location>
</feature>